<keyword evidence="1" id="KW-0812">Transmembrane</keyword>
<organism evidence="2 3">
    <name type="scientific">Exophiala aquamarina CBS 119918</name>
    <dbReference type="NCBI Taxonomy" id="1182545"/>
    <lineage>
        <taxon>Eukaryota</taxon>
        <taxon>Fungi</taxon>
        <taxon>Dikarya</taxon>
        <taxon>Ascomycota</taxon>
        <taxon>Pezizomycotina</taxon>
        <taxon>Eurotiomycetes</taxon>
        <taxon>Chaetothyriomycetidae</taxon>
        <taxon>Chaetothyriales</taxon>
        <taxon>Herpotrichiellaceae</taxon>
        <taxon>Exophiala</taxon>
    </lineage>
</organism>
<reference evidence="2 3" key="1">
    <citation type="submission" date="2013-03" db="EMBL/GenBank/DDBJ databases">
        <title>The Genome Sequence of Exophiala aquamarina CBS 119918.</title>
        <authorList>
            <consortium name="The Broad Institute Genomics Platform"/>
            <person name="Cuomo C."/>
            <person name="de Hoog S."/>
            <person name="Gorbushina A."/>
            <person name="Walker B."/>
            <person name="Young S.K."/>
            <person name="Zeng Q."/>
            <person name="Gargeya S."/>
            <person name="Fitzgerald M."/>
            <person name="Haas B."/>
            <person name="Abouelleil A."/>
            <person name="Allen A.W."/>
            <person name="Alvarado L."/>
            <person name="Arachchi H.M."/>
            <person name="Berlin A.M."/>
            <person name="Chapman S.B."/>
            <person name="Gainer-Dewar J."/>
            <person name="Goldberg J."/>
            <person name="Griggs A."/>
            <person name="Gujja S."/>
            <person name="Hansen M."/>
            <person name="Howarth C."/>
            <person name="Imamovic A."/>
            <person name="Ireland A."/>
            <person name="Larimer J."/>
            <person name="McCowan C."/>
            <person name="Murphy C."/>
            <person name="Pearson M."/>
            <person name="Poon T.W."/>
            <person name="Priest M."/>
            <person name="Roberts A."/>
            <person name="Saif S."/>
            <person name="Shea T."/>
            <person name="Sisk P."/>
            <person name="Sykes S."/>
            <person name="Wortman J."/>
            <person name="Nusbaum C."/>
            <person name="Birren B."/>
        </authorList>
    </citation>
    <scope>NUCLEOTIDE SEQUENCE [LARGE SCALE GENOMIC DNA]</scope>
    <source>
        <strain evidence="2 3">CBS 119918</strain>
    </source>
</reference>
<dbReference type="RefSeq" id="XP_013255931.1">
    <property type="nucleotide sequence ID" value="XM_013400477.1"/>
</dbReference>
<dbReference type="EMBL" id="AMGV01000013">
    <property type="protein sequence ID" value="KEF53341.1"/>
    <property type="molecule type" value="Genomic_DNA"/>
</dbReference>
<evidence type="ECO:0000313" key="3">
    <source>
        <dbReference type="Proteomes" id="UP000027920"/>
    </source>
</evidence>
<protein>
    <submittedName>
        <fullName evidence="2">Uncharacterized protein</fullName>
    </submittedName>
</protein>
<dbReference type="Proteomes" id="UP000027920">
    <property type="component" value="Unassembled WGS sequence"/>
</dbReference>
<accession>A0A072P0J4</accession>
<keyword evidence="1" id="KW-0472">Membrane</keyword>
<dbReference type="VEuPathDB" id="FungiDB:A1O9_10316"/>
<keyword evidence="1" id="KW-1133">Transmembrane helix</keyword>
<evidence type="ECO:0000256" key="1">
    <source>
        <dbReference type="SAM" id="Phobius"/>
    </source>
</evidence>
<gene>
    <name evidence="2" type="ORF">A1O9_10316</name>
</gene>
<name>A0A072P0J4_9EURO</name>
<dbReference type="OrthoDB" id="5428890at2759"/>
<dbReference type="AlphaFoldDB" id="A0A072P0J4"/>
<evidence type="ECO:0000313" key="2">
    <source>
        <dbReference type="EMBL" id="KEF53341.1"/>
    </source>
</evidence>
<feature type="transmembrane region" description="Helical" evidence="1">
    <location>
        <begin position="642"/>
        <end position="664"/>
    </location>
</feature>
<proteinExistence type="predicted"/>
<keyword evidence="3" id="KW-1185">Reference proteome</keyword>
<sequence>MATQHLDSSLASTHLQMDELVETNRALRAAILELTGLLHASSPLACARDHASSPPSTILSTAPVQPVDRVEHHFSKRTKATVSTTEVPVDAPVCRISLRGDFDEENELAKQRYIERRNAEMLRLKHWIDYKYISFPSSTYRQELEAYDKTRKYSGIDPYHWWNRLQKHLPYPVGKTADGPHGCIATTGYYRDELLDALFDFESTWPENLPQTLPLRELEHTYGYKLHRIKDASGRIRPGTELIIEVGRFFQDLAGDIKKYSNLSGAGEAIKQTYTMSKLYERCKQTDVDSPSPEDPAKEVRSRLGRIWTVLRCLNHVAVLPEQLPLSVDEPLNQFILDVIDENYIRGATPQNSQLPSVDDALHFSPKELCFKTLTDLGGLKIAWTHLYSQHLRLVRSSKTLLLFWDVSILGQSPLFTHWPQWMNQDPTSEREKSTRVSDYSTISTGLLGELQRSYRIIFGNPDGRFLDRFFRKHFHRSASDDIGIVLHDLESIMLGAPRVRINVKRSSARQALKYYLRASIPPSILSLRPELDRKRHRGPNRKHNWHFLHNYNPFSFPLRRPTAGKLIDLLNAGPPYPLDFWMHISYLLELSRSTSLDEMERYSSYPIFGQRLRELQKYMEKQKPRNLRQVWKDRRDTVGYWAFWAVIVVGGLSVLLSVISIAISSAQVVAGFQALGQQYYNSSS</sequence>
<dbReference type="HOGENOM" id="CLU_446158_0_0_1"/>
<dbReference type="GeneID" id="25285220"/>
<comment type="caution">
    <text evidence="2">The sequence shown here is derived from an EMBL/GenBank/DDBJ whole genome shotgun (WGS) entry which is preliminary data.</text>
</comment>